<evidence type="ECO:0000313" key="15">
    <source>
        <dbReference type="Proteomes" id="UP000515758"/>
    </source>
</evidence>
<evidence type="ECO:0000259" key="1">
    <source>
        <dbReference type="Pfam" id="PF24813"/>
    </source>
</evidence>
<dbReference type="EMBL" id="CP015145">
    <property type="protein sequence ID" value="AMX17483.1"/>
    <property type="molecule type" value="Genomic_DNA"/>
</dbReference>
<dbReference type="Proteomes" id="UP001055514">
    <property type="component" value="Chromosome"/>
</dbReference>
<evidence type="ECO:0000313" key="9">
    <source>
        <dbReference type="EMBL" id="USU95016.1"/>
    </source>
</evidence>
<evidence type="ECO:0000313" key="6">
    <source>
        <dbReference type="EMBL" id="OTU27954.1"/>
    </source>
</evidence>
<reference evidence="7 12" key="3">
    <citation type="submission" date="2018-10" db="EMBL/GenBank/DDBJ databases">
        <title>GWAS and RNA-Seq identify cryptic mechanisms of antimicrobial resistance in Acinetobacter baumannii.</title>
        <authorList>
            <person name="Sahl J.W."/>
        </authorList>
    </citation>
    <scope>NUCLEOTIDE SEQUENCE [LARGE SCALE GENOMIC DNA]</scope>
    <source>
        <strain evidence="7 12">TG41884</strain>
    </source>
</reference>
<accession>A0A0M3BXU8</accession>
<reference evidence="4 14" key="5">
    <citation type="submission" date="2019-06" db="EMBL/GenBank/DDBJ databases">
        <title>Whole genome shotgun sequence of Acinetobacter pittii NBRC 110514.</title>
        <authorList>
            <person name="Hosoyama A."/>
            <person name="Uohara A."/>
            <person name="Ohji S."/>
            <person name="Ichikawa N."/>
        </authorList>
    </citation>
    <scope>NUCLEOTIDE SEQUENCE [LARGE SCALE GENOMIC DNA]</scope>
    <source>
        <strain evidence="4 14">NBRC 110514</strain>
    </source>
</reference>
<dbReference type="InterPro" id="IPR056126">
    <property type="entry name" value="DUF7709"/>
</dbReference>
<dbReference type="EMBL" id="BJLJ01000004">
    <property type="protein sequence ID" value="GEA66687.1"/>
    <property type="molecule type" value="Genomic_DNA"/>
</dbReference>
<evidence type="ECO:0000313" key="14">
    <source>
        <dbReference type="Proteomes" id="UP000317717"/>
    </source>
</evidence>
<accession>A0A1H8QDB5</accession>
<dbReference type="EMBL" id="JAEFCT010000006">
    <property type="protein sequence ID" value="MBK1444672.1"/>
    <property type="molecule type" value="Genomic_DNA"/>
</dbReference>
<protein>
    <recommendedName>
        <fullName evidence="1">DUF7709 domain-containing protein</fullName>
    </recommendedName>
</protein>
<dbReference type="EMBL" id="RFEW01000001">
    <property type="protein sequence ID" value="RSO63325.1"/>
    <property type="molecule type" value="Genomic_DNA"/>
</dbReference>
<dbReference type="Proteomes" id="UP000317717">
    <property type="component" value="Unassembled WGS sequence"/>
</dbReference>
<evidence type="ECO:0000313" key="10">
    <source>
        <dbReference type="Proteomes" id="UP000076152"/>
    </source>
</evidence>
<dbReference type="EMBL" id="SGTH01000002">
    <property type="protein sequence ID" value="RZH30016.1"/>
    <property type="molecule type" value="Genomic_DNA"/>
</dbReference>
<reference evidence="9" key="8">
    <citation type="submission" date="2022-04" db="EMBL/GenBank/DDBJ databases">
        <title>Emergence of ST220 Acinetobacter pittii strain in bloodstream infection, which co-producing chromosomal NDM-1 and OXA-820 carbapenemases.</title>
        <authorList>
            <person name="Tian C."/>
            <person name="Xing M."/>
            <person name="Fu L."/>
            <person name="Xia D."/>
        </authorList>
    </citation>
    <scope>NUCLEOTIDE SEQUENCE</scope>
    <source>
        <strain evidence="9">TCM</strain>
    </source>
</reference>
<evidence type="ECO:0000313" key="13">
    <source>
        <dbReference type="Proteomes" id="UP000294065"/>
    </source>
</evidence>
<organism evidence="5 16">
    <name type="scientific">Acinetobacter pittii</name>
    <name type="common">Acinetobacter genomosp. 3</name>
    <dbReference type="NCBI Taxonomy" id="48296"/>
    <lineage>
        <taxon>Bacteria</taxon>
        <taxon>Pseudomonadati</taxon>
        <taxon>Pseudomonadota</taxon>
        <taxon>Gammaproteobacteria</taxon>
        <taxon>Moraxellales</taxon>
        <taxon>Moraxellaceae</taxon>
        <taxon>Acinetobacter</taxon>
        <taxon>Acinetobacter calcoaceticus/baumannii complex</taxon>
    </lineage>
</organism>
<accession>K9CQ20</accession>
<dbReference type="Proteomes" id="UP000271320">
    <property type="component" value="Unassembled WGS sequence"/>
</dbReference>
<reference evidence="2 10" key="1">
    <citation type="submission" date="2016-04" db="EMBL/GenBank/DDBJ databases">
        <title>Complete genome sequencing of OXA-72 bearing Acinetobacter pittii strain IEC338SC.</title>
        <authorList>
            <person name="Brasiliense D.M."/>
            <person name="Lima K.V."/>
            <person name="Souza C.O."/>
            <person name="Dutra L.G."/>
            <person name="Mamizuka E.M."/>
            <person name="Perez-Chaparro P.J."/>
            <person name="McCulloch J.A."/>
        </authorList>
    </citation>
    <scope>NUCLEOTIDE SEQUENCE [LARGE SCALE GENOMIC DNA]</scope>
    <source>
        <strain evidence="2 10">IEC338SC</strain>
    </source>
</reference>
<evidence type="ECO:0000313" key="4">
    <source>
        <dbReference type="EMBL" id="GEA66687.1"/>
    </source>
</evidence>
<evidence type="ECO:0000313" key="8">
    <source>
        <dbReference type="EMBL" id="RZH30016.1"/>
    </source>
</evidence>
<evidence type="ECO:0000313" key="7">
    <source>
        <dbReference type="EMBL" id="RSO63325.1"/>
    </source>
</evidence>
<dbReference type="Proteomes" id="UP000515758">
    <property type="component" value="Chromosome"/>
</dbReference>
<dbReference type="EMBL" id="NGIR01000024">
    <property type="protein sequence ID" value="OTU27954.1"/>
    <property type="molecule type" value="Genomic_DNA"/>
</dbReference>
<proteinExistence type="predicted"/>
<dbReference type="RefSeq" id="WP_002116981.1">
    <property type="nucleotide sequence ID" value="NZ_AMST01000045.1"/>
</dbReference>
<dbReference type="Proteomes" id="UP000660083">
    <property type="component" value="Unassembled WGS sequence"/>
</dbReference>
<evidence type="ECO:0000313" key="12">
    <source>
        <dbReference type="Proteomes" id="UP000271320"/>
    </source>
</evidence>
<sequence length="110" mass="12106">MTKVAGLDQLSVINQKVVGEGEVLPQVVLKDGSQVQTGTVATMLHNIELYNAGQRGQIEEELKIAIPTLVKVGLFDLFQVDEWINGTNAGRTFVGLHAKTYLQQKEQENN</sequence>
<evidence type="ECO:0000313" key="5">
    <source>
        <dbReference type="EMBL" id="MBK1444672.1"/>
    </source>
</evidence>
<dbReference type="Proteomes" id="UP000294065">
    <property type="component" value="Unassembled WGS sequence"/>
</dbReference>
<evidence type="ECO:0000313" key="3">
    <source>
        <dbReference type="EMBL" id="BBQ47305.1"/>
    </source>
</evidence>
<gene>
    <name evidence="6" type="ORF">CAT59_10025</name>
    <name evidence="7" type="ORF">EA752_00935</name>
    <name evidence="8" type="ORF">EXD98_07665</name>
    <name evidence="2" type="ORF">IEC338SC_0294</name>
    <name evidence="5" type="ORF">JDA50_09525</name>
    <name evidence="9" type="ORF">MWH18_01620</name>
    <name evidence="4" type="ORF">PA3_08450</name>
    <name evidence="3" type="ORF">WP2W18E11_03030</name>
</gene>
<dbReference type="Pfam" id="PF24813">
    <property type="entry name" value="DUF7709"/>
    <property type="match status" value="1"/>
</dbReference>
<evidence type="ECO:0000313" key="16">
    <source>
        <dbReference type="Proteomes" id="UP000660083"/>
    </source>
</evidence>
<dbReference type="Proteomes" id="UP000195162">
    <property type="component" value="Unassembled WGS sequence"/>
</dbReference>
<dbReference type="AlphaFoldDB" id="A0A0M3BXU8"/>
<reference evidence="6 11" key="2">
    <citation type="submission" date="2017-05" db="EMBL/GenBank/DDBJ databases">
        <authorList>
            <person name="Song R."/>
            <person name="Chenine A.L."/>
            <person name="Ruprecht R.M."/>
        </authorList>
    </citation>
    <scope>NUCLEOTIDE SEQUENCE [LARGE SCALE GENOMIC DNA]</scope>
    <source>
        <strain evidence="6 11">ARLG1955</strain>
    </source>
</reference>
<reference evidence="8 13" key="4">
    <citation type="submission" date="2019-02" db="EMBL/GenBank/DDBJ databases">
        <title>The Batch Genome Submission of Acinetobacter spp. strains.</title>
        <authorList>
            <person name="Qin J."/>
            <person name="Hu Y."/>
            <person name="Ye H."/>
            <person name="Wei L."/>
            <person name="Feng Y."/>
            <person name="Zong Z."/>
        </authorList>
    </citation>
    <scope>NUCLEOTIDE SEQUENCE [LARGE SCALE GENOMIC DNA]</scope>
    <source>
        <strain evidence="8 13">WCHAP100012</strain>
    </source>
</reference>
<reference evidence="5" key="7">
    <citation type="submission" date="2020-12" db="EMBL/GenBank/DDBJ databases">
        <authorList>
            <person name="Chopjitt P."/>
        </authorList>
    </citation>
    <scope>NUCLEOTIDE SEQUENCE</scope>
    <source>
        <strain evidence="5">AP1</strain>
    </source>
</reference>
<dbReference type="EMBL" id="CP095407">
    <property type="protein sequence ID" value="USU95016.1"/>
    <property type="molecule type" value="Genomic_DNA"/>
</dbReference>
<dbReference type="EMBL" id="AP021936">
    <property type="protein sequence ID" value="BBQ47305.1"/>
    <property type="molecule type" value="Genomic_DNA"/>
</dbReference>
<name>A0A0M3BXU8_ACIPI</name>
<feature type="domain" description="DUF7709" evidence="1">
    <location>
        <begin position="8"/>
        <end position="101"/>
    </location>
</feature>
<evidence type="ECO:0000313" key="2">
    <source>
        <dbReference type="EMBL" id="AMX17483.1"/>
    </source>
</evidence>
<reference evidence="3 15" key="6">
    <citation type="submission" date="2019-12" db="EMBL/GenBank/DDBJ databases">
        <title>complete genome sequences of Acinetobacter pittii str. WP2-W18-ESBL-11 isolated from wastewater treatment plant effluent.</title>
        <authorList>
            <person name="Sekizuka T."/>
            <person name="Itokawa K."/>
            <person name="Yatsu K."/>
            <person name="Inamine Y."/>
            <person name="Kuroda M."/>
        </authorList>
    </citation>
    <scope>NUCLEOTIDE SEQUENCE [LARGE SCALE GENOMIC DNA]</scope>
    <source>
        <strain evidence="3 15">WP2-W18-ESBL-11</strain>
    </source>
</reference>
<dbReference type="Proteomes" id="UP000076152">
    <property type="component" value="Chromosome"/>
</dbReference>
<evidence type="ECO:0000313" key="11">
    <source>
        <dbReference type="Proteomes" id="UP000195162"/>
    </source>
</evidence>